<dbReference type="EMBL" id="JAPDRQ010000222">
    <property type="protein sequence ID" value="KAJ9652023.1"/>
    <property type="molecule type" value="Genomic_DNA"/>
</dbReference>
<gene>
    <name evidence="1" type="ORF">H2198_008724</name>
</gene>
<evidence type="ECO:0000313" key="1">
    <source>
        <dbReference type="EMBL" id="KAJ9652023.1"/>
    </source>
</evidence>
<reference evidence="1" key="1">
    <citation type="submission" date="2022-10" db="EMBL/GenBank/DDBJ databases">
        <title>Culturing micro-colonial fungi from biological soil crusts in the Mojave desert and describing Neophaeococcomyces mojavensis, and introducing the new genera and species Taxawa tesnikishii.</title>
        <authorList>
            <person name="Kurbessoian T."/>
            <person name="Stajich J.E."/>
        </authorList>
    </citation>
    <scope>NUCLEOTIDE SEQUENCE</scope>
    <source>
        <strain evidence="1">JES_112</strain>
    </source>
</reference>
<name>A0ACC2ZWN6_9EURO</name>
<sequence>MLNRDILYGLAILGLGANTNGYAVRGPVHVPHRRHLEVKRDDDFRWTDIEPSSQLQYHDCFDTFQCARLEVPMDWNATNTTDTIAIAIARLPAQVPVTDRRYGGAILINPGGPGQSGIDQILSSGRALQTIFDAAYINGSDSYVSNSLDAKYFDIISFDPRGVKNTTPFLSCFSTQSEAIAWVLQGNGAQLSTSEGALDDLWGRSIALGGSCFTGPAITPNGSRIADFVGQNSVARDMIEIVERHDEEPILYYGASAGTLIGTILASMQPHRISRFLLDGVASASDYYTANFTSENVDADSVVEAFFTYCAAAGPLNCSMYAGNSSTDTRNLLWSIVNDITTEGPISVPSIDNTTGPQVITLSDIKYQLWRTVYSPLDTFPVFADIVAPLADRNGSAFAAFKASQTIIPPLSPGSDADIIDPYNPYTGPQYFNPFADFITMAISSGDTTTRLNKTTFQSQVWYPLKNELYWAGDAFATIYLPIYSWPSTARWRFEDTHVIGISNASLTPHPILFASNLVDPATSLTAAKEMHAAFAGSGLLLNDGEGHITSSAPSLCVVKKFREYFQTGQLPSGLDQTCLPYERPFLGVDGPRTAPFDPNAPWASMEDIVLFNASIAYGG</sequence>
<keyword evidence="2" id="KW-1185">Reference proteome</keyword>
<evidence type="ECO:0000313" key="2">
    <source>
        <dbReference type="Proteomes" id="UP001172386"/>
    </source>
</evidence>
<protein>
    <submittedName>
        <fullName evidence="1">Uncharacterized protein</fullName>
    </submittedName>
</protein>
<proteinExistence type="predicted"/>
<comment type="caution">
    <text evidence="1">The sequence shown here is derived from an EMBL/GenBank/DDBJ whole genome shotgun (WGS) entry which is preliminary data.</text>
</comment>
<dbReference type="Proteomes" id="UP001172386">
    <property type="component" value="Unassembled WGS sequence"/>
</dbReference>
<accession>A0ACC2ZWN6</accession>
<organism evidence="1 2">
    <name type="scientific">Neophaeococcomyces mojaviensis</name>
    <dbReference type="NCBI Taxonomy" id="3383035"/>
    <lineage>
        <taxon>Eukaryota</taxon>
        <taxon>Fungi</taxon>
        <taxon>Dikarya</taxon>
        <taxon>Ascomycota</taxon>
        <taxon>Pezizomycotina</taxon>
        <taxon>Eurotiomycetes</taxon>
        <taxon>Chaetothyriomycetidae</taxon>
        <taxon>Chaetothyriales</taxon>
        <taxon>Chaetothyriales incertae sedis</taxon>
        <taxon>Neophaeococcomyces</taxon>
    </lineage>
</organism>